<evidence type="ECO:0000313" key="2">
    <source>
        <dbReference type="Proteomes" id="UP000694388"/>
    </source>
</evidence>
<proteinExistence type="predicted"/>
<keyword evidence="2" id="KW-1185">Reference proteome</keyword>
<dbReference type="Gene3D" id="3.10.20.10">
    <property type="match status" value="1"/>
</dbReference>
<organism evidence="1 2">
    <name type="scientific">Eptatretus burgeri</name>
    <name type="common">Inshore hagfish</name>
    <dbReference type="NCBI Taxonomy" id="7764"/>
    <lineage>
        <taxon>Eukaryota</taxon>
        <taxon>Metazoa</taxon>
        <taxon>Chordata</taxon>
        <taxon>Craniata</taxon>
        <taxon>Vertebrata</taxon>
        <taxon>Cyclostomata</taxon>
        <taxon>Myxini</taxon>
        <taxon>Myxiniformes</taxon>
        <taxon>Myxinidae</taxon>
        <taxon>Eptatretinae</taxon>
        <taxon>Eptatretus</taxon>
    </lineage>
</organism>
<evidence type="ECO:0000313" key="1">
    <source>
        <dbReference type="Ensembl" id="ENSEBUP00000009926.1"/>
    </source>
</evidence>
<reference evidence="1" key="2">
    <citation type="submission" date="2025-09" db="UniProtKB">
        <authorList>
            <consortium name="Ensembl"/>
        </authorList>
    </citation>
    <scope>IDENTIFICATION</scope>
</reference>
<dbReference type="Proteomes" id="UP000694388">
    <property type="component" value="Unplaced"/>
</dbReference>
<sequence>MKCLSWRIHRGSRNWYSGTRVVACLSCHVLYSPLYRMRIFVSNFDVAQPRFWYFVSQLRKTQEVCTKIYFNIDC</sequence>
<dbReference type="Ensembl" id="ENSEBUT00000010459.1">
    <property type="protein sequence ID" value="ENSEBUP00000009926.1"/>
    <property type="gene ID" value="ENSEBUG00000006377.1"/>
</dbReference>
<accession>A0A8C4Q4L6</accession>
<reference evidence="1" key="1">
    <citation type="submission" date="2025-08" db="UniProtKB">
        <authorList>
            <consortium name="Ensembl"/>
        </authorList>
    </citation>
    <scope>IDENTIFICATION</scope>
</reference>
<protein>
    <submittedName>
        <fullName evidence="1">Uncharacterized protein</fullName>
    </submittedName>
</protein>
<name>A0A8C4Q4L6_EPTBU</name>
<dbReference type="AlphaFoldDB" id="A0A8C4Q4L6"/>